<dbReference type="EMBL" id="LVJS01000022">
    <property type="protein sequence ID" value="KZC24637.1"/>
    <property type="molecule type" value="Genomic_DNA"/>
</dbReference>
<proteinExistence type="predicted"/>
<organism evidence="1 2">
    <name type="scientific">Rhodanobacter thiooxydans</name>
    <dbReference type="NCBI Taxonomy" id="416169"/>
    <lineage>
        <taxon>Bacteria</taxon>
        <taxon>Pseudomonadati</taxon>
        <taxon>Pseudomonadota</taxon>
        <taxon>Gammaproteobacteria</taxon>
        <taxon>Lysobacterales</taxon>
        <taxon>Rhodanobacteraceae</taxon>
        <taxon>Rhodanobacter</taxon>
    </lineage>
</organism>
<reference evidence="1 2" key="1">
    <citation type="journal article" date="2016" name="MBio">
        <title>Lateral Gene Transfer in a Heavy Metal-Contaminated-Groundwater Microbial Community.</title>
        <authorList>
            <person name="Hemme C.L."/>
            <person name="Green S.J."/>
            <person name="Rishishwar L."/>
            <person name="Prakash O."/>
            <person name="Pettenato A."/>
            <person name="Chakraborty R."/>
            <person name="Deutschbauer A.M."/>
            <person name="Van Nostrand J.D."/>
            <person name="Wu L."/>
            <person name="He Z."/>
            <person name="Jordan I.K."/>
            <person name="Hazen T.C."/>
            <person name="Arkin A.P."/>
            <person name="Kostka J.E."/>
            <person name="Zhou J."/>
        </authorList>
    </citation>
    <scope>NUCLEOTIDE SEQUENCE [LARGE SCALE GENOMIC DNA]</scope>
    <source>
        <strain evidence="1 2">FW104-T7</strain>
    </source>
</reference>
<name>A0A154QJZ4_9GAMM</name>
<dbReference type="eggNOG" id="ENOG5033D87">
    <property type="taxonomic scope" value="Bacteria"/>
</dbReference>
<protein>
    <submittedName>
        <fullName evidence="1">Uncharacterized protein</fullName>
    </submittedName>
</protein>
<evidence type="ECO:0000313" key="2">
    <source>
        <dbReference type="Proteomes" id="UP000076131"/>
    </source>
</evidence>
<dbReference type="AlphaFoldDB" id="A0A154QJZ4"/>
<comment type="caution">
    <text evidence="1">The sequence shown here is derived from an EMBL/GenBank/DDBJ whole genome shotgun (WGS) entry which is preliminary data.</text>
</comment>
<gene>
    <name evidence="1" type="ORF">RHOFW104T7_07405</name>
</gene>
<accession>A0A154QJZ4</accession>
<evidence type="ECO:0000313" key="1">
    <source>
        <dbReference type="EMBL" id="KZC24637.1"/>
    </source>
</evidence>
<dbReference type="Proteomes" id="UP000076131">
    <property type="component" value="Unassembled WGS sequence"/>
</dbReference>
<keyword evidence="2" id="KW-1185">Reference proteome</keyword>
<sequence length="127" mass="14520">MPSYNLIAQSIELSLKAYLLSKGLTSRRLREQLLRHNLDGLMAKAEGLGLNDLVSLDDLDRQLVSGLSRYYEAHEFRYIKTGAKELPFWSLISPLAKRFTHELHDYCLVLLIGEADAHKRIETCGKF</sequence>